<proteinExistence type="predicted"/>
<keyword evidence="2" id="KW-1185">Reference proteome</keyword>
<reference evidence="1 2" key="1">
    <citation type="journal article" date="2014" name="Nat. Commun.">
        <title>Klebsormidium flaccidum genome reveals primary factors for plant terrestrial adaptation.</title>
        <authorList>
            <person name="Hori K."/>
            <person name="Maruyama F."/>
            <person name="Fujisawa T."/>
            <person name="Togashi T."/>
            <person name="Yamamoto N."/>
            <person name="Seo M."/>
            <person name="Sato S."/>
            <person name="Yamada T."/>
            <person name="Mori H."/>
            <person name="Tajima N."/>
            <person name="Moriyama T."/>
            <person name="Ikeuchi M."/>
            <person name="Watanabe M."/>
            <person name="Wada H."/>
            <person name="Kobayashi K."/>
            <person name="Saito M."/>
            <person name="Masuda T."/>
            <person name="Sasaki-Sekimoto Y."/>
            <person name="Mashiguchi K."/>
            <person name="Awai K."/>
            <person name="Shimojima M."/>
            <person name="Masuda S."/>
            <person name="Iwai M."/>
            <person name="Nobusawa T."/>
            <person name="Narise T."/>
            <person name="Kondo S."/>
            <person name="Saito H."/>
            <person name="Sato R."/>
            <person name="Murakawa M."/>
            <person name="Ihara Y."/>
            <person name="Oshima-Yamada Y."/>
            <person name="Ohtaka K."/>
            <person name="Satoh M."/>
            <person name="Sonobe K."/>
            <person name="Ishii M."/>
            <person name="Ohtani R."/>
            <person name="Kanamori-Sato M."/>
            <person name="Honoki R."/>
            <person name="Miyazaki D."/>
            <person name="Mochizuki H."/>
            <person name="Umetsu J."/>
            <person name="Higashi K."/>
            <person name="Shibata D."/>
            <person name="Kamiya Y."/>
            <person name="Sato N."/>
            <person name="Nakamura Y."/>
            <person name="Tabata S."/>
            <person name="Ida S."/>
            <person name="Kurokawa K."/>
            <person name="Ohta H."/>
        </authorList>
    </citation>
    <scope>NUCLEOTIDE SEQUENCE [LARGE SCALE GENOMIC DNA]</scope>
    <source>
        <strain evidence="1 2">NIES-2285</strain>
    </source>
</reference>
<accession>A0A1Y1IX73</accession>
<name>A0A1Y1IX73_KLENI</name>
<gene>
    <name evidence="1" type="ORF">KFL_014660010</name>
</gene>
<dbReference type="EMBL" id="DF238415">
    <property type="protein sequence ID" value="GAQ93357.1"/>
    <property type="molecule type" value="Genomic_DNA"/>
</dbReference>
<protein>
    <submittedName>
        <fullName evidence="1">Uncharacterized protein</fullName>
    </submittedName>
</protein>
<evidence type="ECO:0000313" key="2">
    <source>
        <dbReference type="Proteomes" id="UP000054558"/>
    </source>
</evidence>
<sequence>MEAWYGPKTSFQGKELTVVVKRNIIKMILRGGLGLSLEISKMSHGVRTTPLRIVPMSEWKQLETKYGGLKASLERTKALRGRCLISGGADPSSPDKLG</sequence>
<dbReference type="AlphaFoldDB" id="A0A1Y1IX73"/>
<organism evidence="1 2">
    <name type="scientific">Klebsormidium nitens</name>
    <name type="common">Green alga</name>
    <name type="synonym">Ulothrix nitens</name>
    <dbReference type="NCBI Taxonomy" id="105231"/>
    <lineage>
        <taxon>Eukaryota</taxon>
        <taxon>Viridiplantae</taxon>
        <taxon>Streptophyta</taxon>
        <taxon>Klebsormidiophyceae</taxon>
        <taxon>Klebsormidiales</taxon>
        <taxon>Klebsormidiaceae</taxon>
        <taxon>Klebsormidium</taxon>
    </lineage>
</organism>
<evidence type="ECO:0000313" key="1">
    <source>
        <dbReference type="EMBL" id="GAQ93357.1"/>
    </source>
</evidence>
<dbReference type="Proteomes" id="UP000054558">
    <property type="component" value="Unassembled WGS sequence"/>
</dbReference>